<gene>
    <name evidence="2" type="ORF">ACFQJ9_05205</name>
</gene>
<dbReference type="Pfam" id="PF00403">
    <property type="entry name" value="HMA"/>
    <property type="match status" value="1"/>
</dbReference>
<reference evidence="2 3" key="1">
    <citation type="journal article" date="2019" name="Int. J. Syst. Evol. Microbiol.">
        <title>The Global Catalogue of Microorganisms (GCM) 10K type strain sequencing project: providing services to taxonomists for standard genome sequencing and annotation.</title>
        <authorList>
            <consortium name="The Broad Institute Genomics Platform"/>
            <consortium name="The Broad Institute Genome Sequencing Center for Infectious Disease"/>
            <person name="Wu L."/>
            <person name="Ma J."/>
        </authorList>
    </citation>
    <scope>NUCLEOTIDE SEQUENCE [LARGE SCALE GENOMIC DNA]</scope>
    <source>
        <strain evidence="2 3">XZGYJ-43</strain>
    </source>
</reference>
<dbReference type="InterPro" id="IPR036163">
    <property type="entry name" value="HMA_dom_sf"/>
</dbReference>
<evidence type="ECO:0000313" key="3">
    <source>
        <dbReference type="Proteomes" id="UP001596447"/>
    </source>
</evidence>
<dbReference type="AlphaFoldDB" id="A0ABD5Z0W4"/>
<protein>
    <submittedName>
        <fullName evidence="2">Heavy-metal-associated domain-containing protein</fullName>
    </submittedName>
</protein>
<feature type="domain" description="HMA" evidence="1">
    <location>
        <begin position="2"/>
        <end position="66"/>
    </location>
</feature>
<organism evidence="2 3">
    <name type="scientific">Halospeciosus flavus</name>
    <dbReference type="NCBI Taxonomy" id="3032283"/>
    <lineage>
        <taxon>Archaea</taxon>
        <taxon>Methanobacteriati</taxon>
        <taxon>Methanobacteriota</taxon>
        <taxon>Stenosarchaea group</taxon>
        <taxon>Halobacteria</taxon>
        <taxon>Halobacteriales</taxon>
        <taxon>Halobacteriaceae</taxon>
        <taxon>Halospeciosus</taxon>
    </lineage>
</organism>
<dbReference type="Proteomes" id="UP001596447">
    <property type="component" value="Unassembled WGS sequence"/>
</dbReference>
<evidence type="ECO:0000313" key="2">
    <source>
        <dbReference type="EMBL" id="MFC7198823.1"/>
    </source>
</evidence>
<accession>A0ABD5Z0W4</accession>
<dbReference type="EMBL" id="JBHTAR010000011">
    <property type="protein sequence ID" value="MFC7198823.1"/>
    <property type="molecule type" value="Genomic_DNA"/>
</dbReference>
<proteinExistence type="predicted"/>
<dbReference type="CDD" id="cd00371">
    <property type="entry name" value="HMA"/>
    <property type="match status" value="1"/>
</dbReference>
<comment type="caution">
    <text evidence="2">The sequence shown here is derived from an EMBL/GenBank/DDBJ whole genome shotgun (WGS) entry which is preliminary data.</text>
</comment>
<dbReference type="SUPFAM" id="SSF55008">
    <property type="entry name" value="HMA, heavy metal-associated domain"/>
    <property type="match status" value="1"/>
</dbReference>
<keyword evidence="3" id="KW-1185">Reference proteome</keyword>
<evidence type="ECO:0000259" key="1">
    <source>
        <dbReference type="PROSITE" id="PS50846"/>
    </source>
</evidence>
<dbReference type="InterPro" id="IPR006121">
    <property type="entry name" value="HMA_dom"/>
</dbReference>
<sequence>METLELDVEGMSCSGCENAVTNAVERVEGVERADADANTGRVEVTGETGFEEEVRQAVADAGYDITE</sequence>
<dbReference type="RefSeq" id="WP_279528782.1">
    <property type="nucleotide sequence ID" value="NZ_CP122312.1"/>
</dbReference>
<dbReference type="Gene3D" id="3.30.70.100">
    <property type="match status" value="1"/>
</dbReference>
<dbReference type="PROSITE" id="PS50846">
    <property type="entry name" value="HMA_2"/>
    <property type="match status" value="1"/>
</dbReference>
<name>A0ABD5Z0W4_9EURY</name>